<proteinExistence type="predicted"/>
<feature type="non-terminal residue" evidence="2">
    <location>
        <position position="1"/>
    </location>
</feature>
<reference evidence="2" key="1">
    <citation type="submission" date="2020-02" db="EMBL/GenBank/DDBJ databases">
        <authorList>
            <person name="Meier V. D."/>
        </authorList>
    </citation>
    <scope>NUCLEOTIDE SEQUENCE</scope>
    <source>
        <strain evidence="2">AVDCRST_MAG72</strain>
    </source>
</reference>
<feature type="region of interest" description="Disordered" evidence="1">
    <location>
        <begin position="77"/>
        <end position="98"/>
    </location>
</feature>
<dbReference type="AlphaFoldDB" id="A0A6J4M801"/>
<dbReference type="GO" id="GO:0016491">
    <property type="term" value="F:oxidoreductase activity"/>
    <property type="evidence" value="ECO:0007669"/>
    <property type="project" value="UniProtKB-KW"/>
</dbReference>
<evidence type="ECO:0000313" key="2">
    <source>
        <dbReference type="EMBL" id="CAA9352410.1"/>
    </source>
</evidence>
<dbReference type="EMBL" id="CADCUJ010000067">
    <property type="protein sequence ID" value="CAA9352410.1"/>
    <property type="molecule type" value="Genomic_DNA"/>
</dbReference>
<keyword evidence="2" id="KW-0560">Oxidoreductase</keyword>
<gene>
    <name evidence="2" type="ORF">AVDCRST_MAG72-1513</name>
</gene>
<protein>
    <submittedName>
        <fullName evidence="2">NADH ubiquinone oxidoreductase chain A</fullName>
        <ecNumber evidence="2">1.6.5.3</ecNumber>
    </submittedName>
</protein>
<accession>A0A6J4M801</accession>
<feature type="non-terminal residue" evidence="2">
    <location>
        <position position="98"/>
    </location>
</feature>
<sequence length="98" mass="10973">GAVHTSPRTRVARGRVRDLLGRDELADRPSALQPGEAGLLRVRHRAHPSAGRWRQVPGEVLHHRDAVHRLRHRDHLPLPVGGGVRQPRRLRADRDGAV</sequence>
<name>A0A6J4M801_9ACTN</name>
<keyword evidence="2" id="KW-0830">Ubiquinone</keyword>
<evidence type="ECO:0000256" key="1">
    <source>
        <dbReference type="SAM" id="MobiDB-lite"/>
    </source>
</evidence>
<dbReference type="EC" id="1.6.5.3" evidence="2"/>
<organism evidence="2">
    <name type="scientific">uncultured Nocardioidaceae bacterium</name>
    <dbReference type="NCBI Taxonomy" id="253824"/>
    <lineage>
        <taxon>Bacteria</taxon>
        <taxon>Bacillati</taxon>
        <taxon>Actinomycetota</taxon>
        <taxon>Actinomycetes</taxon>
        <taxon>Propionibacteriales</taxon>
        <taxon>Nocardioidaceae</taxon>
        <taxon>environmental samples</taxon>
    </lineage>
</organism>